<organism evidence="3 4">
    <name type="scientific">Antarctobacter heliothermus</name>
    <dbReference type="NCBI Taxonomy" id="74033"/>
    <lineage>
        <taxon>Bacteria</taxon>
        <taxon>Pseudomonadati</taxon>
        <taxon>Pseudomonadota</taxon>
        <taxon>Alphaproteobacteria</taxon>
        <taxon>Rhodobacterales</taxon>
        <taxon>Roseobacteraceae</taxon>
        <taxon>Antarctobacter</taxon>
    </lineage>
</organism>
<keyword evidence="4" id="KW-1185">Reference proteome</keyword>
<dbReference type="PRINTS" id="PR00469">
    <property type="entry name" value="PNDRDTASEII"/>
</dbReference>
<accession>A0A222EBB9</accession>
<protein>
    <submittedName>
        <fullName evidence="3">2,4-dienoyl-CoA reductase</fullName>
        <ecNumber evidence="3">1.3.1.34</ecNumber>
    </submittedName>
</protein>
<dbReference type="SUPFAM" id="SSF51905">
    <property type="entry name" value="FAD/NAD(P)-binding domain"/>
    <property type="match status" value="1"/>
</dbReference>
<dbReference type="Pfam" id="PF07992">
    <property type="entry name" value="Pyr_redox_2"/>
    <property type="match status" value="1"/>
</dbReference>
<dbReference type="InterPro" id="IPR017224">
    <property type="entry name" value="Opine_Oxase_asu/HCN_bsu"/>
</dbReference>
<dbReference type="OrthoDB" id="9801699at2"/>
<dbReference type="InterPro" id="IPR051691">
    <property type="entry name" value="Metab_Enz_Cyan_OpOx_G3PDH"/>
</dbReference>
<keyword evidence="1 3" id="KW-0560">Oxidoreductase</keyword>
<evidence type="ECO:0000313" key="4">
    <source>
        <dbReference type="Proteomes" id="UP000203589"/>
    </source>
</evidence>
<dbReference type="KEGG" id="aht:ANTHELSMS3_05107"/>
<dbReference type="InterPro" id="IPR023753">
    <property type="entry name" value="FAD/NAD-binding_dom"/>
</dbReference>
<evidence type="ECO:0000259" key="2">
    <source>
        <dbReference type="Pfam" id="PF07992"/>
    </source>
</evidence>
<dbReference type="InterPro" id="IPR041854">
    <property type="entry name" value="BFD-like_2Fe2S-bd_dom_sf"/>
</dbReference>
<name>A0A222EBB9_9RHOB</name>
<dbReference type="GO" id="GO:0008670">
    <property type="term" value="F:2,4-dienoyl-CoA reductase (NADPH) activity"/>
    <property type="evidence" value="ECO:0007669"/>
    <property type="project" value="UniProtKB-EC"/>
</dbReference>
<dbReference type="PIRSF" id="PIRSF037495">
    <property type="entry name" value="Opine_OX_OoxA/HcnB"/>
    <property type="match status" value="1"/>
</dbReference>
<dbReference type="AlphaFoldDB" id="A0A222EBB9"/>
<dbReference type="PRINTS" id="PR00368">
    <property type="entry name" value="FADPNR"/>
</dbReference>
<feature type="domain" description="FAD/NAD(P)-binding" evidence="2">
    <location>
        <begin position="11"/>
        <end position="327"/>
    </location>
</feature>
<evidence type="ECO:0000313" key="3">
    <source>
        <dbReference type="EMBL" id="ASP23487.1"/>
    </source>
</evidence>
<dbReference type="EMBL" id="CP022541">
    <property type="protein sequence ID" value="ASP23487.1"/>
    <property type="molecule type" value="Genomic_DNA"/>
</dbReference>
<dbReference type="RefSeq" id="WP_094037545.1">
    <property type="nucleotide sequence ID" value="NZ_CP022541.1"/>
</dbReference>
<gene>
    <name evidence="3" type="ORF">ANTHELSMS3_05107</name>
</gene>
<dbReference type="Gene3D" id="3.50.50.60">
    <property type="entry name" value="FAD/NAD(P)-binding domain"/>
    <property type="match status" value="2"/>
</dbReference>
<dbReference type="PANTHER" id="PTHR42949:SF3">
    <property type="entry name" value="ANAEROBIC GLYCEROL-3-PHOSPHATE DEHYDROGENASE SUBUNIT B"/>
    <property type="match status" value="1"/>
</dbReference>
<evidence type="ECO:0000256" key="1">
    <source>
        <dbReference type="ARBA" id="ARBA00023002"/>
    </source>
</evidence>
<sequence>MDQDLPPETTDVLIVGAGAAGLSAAAVASHHGLEVTILDENARPGGQYYRQSRLAGALPARIVGPSQEAGRKLIDKVDFSRTRLFCDVIVWGNEGSDTLLYSMAGRSGRITAKTIILATGAHERVVPFPGWTLPGVMTAGAAQTLLKSQAILPGRRIAIAGTGPFLFPVATQLAAAGGEIAALCEVSHSRLWPLRAPHLWRHLPVFREAVQYLIRMRQLGLSIAHGYTVVEAHGCDSLRAVTVAQMTEDMTEKPGTRREVEVDALLTSFGFVPNTQIARLIGCDLRWDAVQKTRFVRVDAAQATSLPGVFAAGEIVGIGGHRVAKAEGVLAGMEVVGALGVTLRDDWPTARRKAVRAQRAGREFTDHMLRSFALKPGMLNLATADTILCRCESVPRSEIDYHAALWDGSRRAVKQCTRAGMGRCQGRICGFAVEACIERHALAESGPLSPDTAQIPVKPIALVQTGGN</sequence>
<keyword evidence="3" id="KW-0614">Plasmid</keyword>
<reference evidence="3 4" key="1">
    <citation type="submission" date="2017-07" db="EMBL/GenBank/DDBJ databases">
        <title>Genome Sequence of Antarctobacter heliothermus Strain SMS3 Isolated from a culture of the Diatom Skeletonema marinoi.</title>
        <authorList>
            <person name="Topel M."/>
            <person name="Pinder M.I.M."/>
            <person name="Johansson O.N."/>
            <person name="Kourtchenko O."/>
            <person name="Godhe A."/>
            <person name="Clarke A.K."/>
        </authorList>
    </citation>
    <scope>NUCLEOTIDE SEQUENCE [LARGE SCALE GENOMIC DNA]</scope>
    <source>
        <strain evidence="3 4">SMS3</strain>
        <plasmid evidence="4">Plasmid psms3-1</plasmid>
    </source>
</reference>
<dbReference type="EC" id="1.3.1.34" evidence="3"/>
<dbReference type="Proteomes" id="UP000203589">
    <property type="component" value="Plasmid pSMS3-1"/>
</dbReference>
<dbReference type="InterPro" id="IPR036188">
    <property type="entry name" value="FAD/NAD-bd_sf"/>
</dbReference>
<dbReference type="Gene3D" id="1.10.10.1100">
    <property type="entry name" value="BFD-like [2Fe-2S]-binding domain"/>
    <property type="match status" value="1"/>
</dbReference>
<geneLocation type="plasmid" evidence="4">
    <name>psms3-1</name>
</geneLocation>
<proteinExistence type="predicted"/>
<dbReference type="PANTHER" id="PTHR42949">
    <property type="entry name" value="ANAEROBIC GLYCEROL-3-PHOSPHATE DEHYDROGENASE SUBUNIT B"/>
    <property type="match status" value="1"/>
</dbReference>